<dbReference type="Proteomes" id="UP000198398">
    <property type="component" value="Chromosome"/>
</dbReference>
<feature type="domain" description="Sulfatase N-terminal" evidence="3">
    <location>
        <begin position="3"/>
        <end position="315"/>
    </location>
</feature>
<dbReference type="KEGG" id="brv:CFK39_07015"/>
<evidence type="ECO:0000313" key="5">
    <source>
        <dbReference type="Proteomes" id="UP000198398"/>
    </source>
</evidence>
<keyword evidence="2" id="KW-0378">Hydrolase</keyword>
<keyword evidence="5" id="KW-1185">Reference proteome</keyword>
<organism evidence="4 5">
    <name type="scientific">Brachybacterium avium</name>
    <dbReference type="NCBI Taxonomy" id="2017485"/>
    <lineage>
        <taxon>Bacteria</taxon>
        <taxon>Bacillati</taxon>
        <taxon>Actinomycetota</taxon>
        <taxon>Actinomycetes</taxon>
        <taxon>Micrococcales</taxon>
        <taxon>Dermabacteraceae</taxon>
        <taxon>Brachybacterium</taxon>
    </lineage>
</organism>
<dbReference type="Gene3D" id="3.40.720.10">
    <property type="entry name" value="Alkaline Phosphatase, subunit A"/>
    <property type="match status" value="1"/>
</dbReference>
<evidence type="ECO:0000313" key="4">
    <source>
        <dbReference type="EMBL" id="ASK65625.1"/>
    </source>
</evidence>
<evidence type="ECO:0000256" key="1">
    <source>
        <dbReference type="ARBA" id="ARBA00022723"/>
    </source>
</evidence>
<dbReference type="InterPro" id="IPR000917">
    <property type="entry name" value="Sulfatase_N"/>
</dbReference>
<dbReference type="OrthoDB" id="9777306at2"/>
<name>A0A220UC32_9MICO</name>
<dbReference type="GO" id="GO:0008484">
    <property type="term" value="F:sulfuric ester hydrolase activity"/>
    <property type="evidence" value="ECO:0007669"/>
    <property type="project" value="TreeGrafter"/>
</dbReference>
<evidence type="ECO:0000259" key="3">
    <source>
        <dbReference type="Pfam" id="PF00884"/>
    </source>
</evidence>
<dbReference type="EMBL" id="CP022316">
    <property type="protein sequence ID" value="ASK65625.1"/>
    <property type="molecule type" value="Genomic_DNA"/>
</dbReference>
<dbReference type="RefSeq" id="WP_089064866.1">
    <property type="nucleotide sequence ID" value="NZ_CP022316.1"/>
</dbReference>
<keyword evidence="1" id="KW-0479">Metal-binding</keyword>
<dbReference type="GO" id="GO:0046872">
    <property type="term" value="F:metal ion binding"/>
    <property type="evidence" value="ECO:0007669"/>
    <property type="project" value="UniProtKB-KW"/>
</dbReference>
<proteinExistence type="predicted"/>
<reference evidence="5" key="1">
    <citation type="submission" date="2017-07" db="EMBL/GenBank/DDBJ databases">
        <title>Brachybacterium sp. VR2415.</title>
        <authorList>
            <person name="Tak E.J."/>
            <person name="Bae J.-W."/>
        </authorList>
    </citation>
    <scope>NUCLEOTIDE SEQUENCE [LARGE SCALE GENOMIC DNA]</scope>
    <source>
        <strain evidence="5">VR2415</strain>
    </source>
</reference>
<accession>A0A220UC32</accession>
<protein>
    <recommendedName>
        <fullName evidence="3">Sulfatase N-terminal domain-containing protein</fullName>
    </recommendedName>
</protein>
<dbReference type="Pfam" id="PF00884">
    <property type="entry name" value="Sulfatase"/>
    <property type="match status" value="1"/>
</dbReference>
<evidence type="ECO:0000256" key="2">
    <source>
        <dbReference type="ARBA" id="ARBA00022801"/>
    </source>
</evidence>
<dbReference type="PANTHER" id="PTHR45953">
    <property type="entry name" value="IDURONATE 2-SULFATASE"/>
    <property type="match status" value="1"/>
</dbReference>
<sequence>MAKNLLFLMADQLGAHALDGESQEFLAAPHLARLREEGAAFTRAYTPFPLCVPGRSSLISGRAPHEIGIDRNRPSEEVVEEFRAGPTLPRTLQEHGFRTEWGGKWHAPRVEVSEADGFALTRPFGDAGLADWAAERLDELSAAEQPFALFVSFDDPHTICEYARGQPMPYGDVEPAPIAKTPPLPLNHGPLPYEPEALAHERAVGQNVHGTGTWGPDEWRQYRWTYARLVERVDHQIGTVLAALERSGAAEDTLVVFTSDHGDGDGAHQWSQKSALYEECIRVPLLLRAPGKPAGRTVSTPVTTAELVPTLCAELGIAPPPGVRPGNLLEDAPAEDVVVETRIDHPASTTVGRSLLHGDWKYTVYSWGRNREQLHHLGEDPLEMRNLAVQSRHGEMLAALRSRLLERCLRDGDPFARRIPLPPDLPAEIREQIFTPPY</sequence>
<dbReference type="GO" id="GO:0005737">
    <property type="term" value="C:cytoplasm"/>
    <property type="evidence" value="ECO:0007669"/>
    <property type="project" value="TreeGrafter"/>
</dbReference>
<dbReference type="PANTHER" id="PTHR45953:SF1">
    <property type="entry name" value="IDURONATE 2-SULFATASE"/>
    <property type="match status" value="1"/>
</dbReference>
<gene>
    <name evidence="4" type="ORF">CFK39_07015</name>
</gene>
<dbReference type="InterPro" id="IPR017850">
    <property type="entry name" value="Alkaline_phosphatase_core_sf"/>
</dbReference>
<dbReference type="SUPFAM" id="SSF53649">
    <property type="entry name" value="Alkaline phosphatase-like"/>
    <property type="match status" value="1"/>
</dbReference>
<dbReference type="AlphaFoldDB" id="A0A220UC32"/>